<comment type="caution">
    <text evidence="2">The sequence shown here is derived from an EMBL/GenBank/DDBJ whole genome shotgun (WGS) entry which is preliminary data.</text>
</comment>
<name>A0A5A9W748_9GAMM</name>
<accession>A0A5A9W748</accession>
<dbReference type="InterPro" id="IPR045584">
    <property type="entry name" value="Pilin-like"/>
</dbReference>
<dbReference type="NCBIfam" id="TIGR02532">
    <property type="entry name" value="IV_pilin_GFxxxE"/>
    <property type="match status" value="1"/>
</dbReference>
<protein>
    <submittedName>
        <fullName evidence="2">Type IV pilin protein</fullName>
    </submittedName>
</protein>
<evidence type="ECO:0000313" key="3">
    <source>
        <dbReference type="Proteomes" id="UP000325302"/>
    </source>
</evidence>
<dbReference type="PANTHER" id="PTHR30093">
    <property type="entry name" value="GENERAL SECRETION PATHWAY PROTEIN G"/>
    <property type="match status" value="1"/>
</dbReference>
<reference evidence="2 3" key="1">
    <citation type="submission" date="2019-03" db="EMBL/GenBank/DDBJ databases">
        <title>Nitrincola sp. nov. isolated from an Indian soda lake.</title>
        <authorList>
            <person name="Joshi A."/>
            <person name="Thite S.V."/>
            <person name="Joseph N."/>
            <person name="Dhotre D."/>
            <person name="Moorthy M."/>
            <person name="Shouche Y.S."/>
        </authorList>
    </citation>
    <scope>NUCLEOTIDE SEQUENCE [LARGE SCALE GENOMIC DNA]</scope>
    <source>
        <strain evidence="2 3">MEB193</strain>
    </source>
</reference>
<feature type="transmembrane region" description="Helical" evidence="1">
    <location>
        <begin position="12"/>
        <end position="32"/>
    </location>
</feature>
<dbReference type="SUPFAM" id="SSF54523">
    <property type="entry name" value="Pili subunits"/>
    <property type="match status" value="1"/>
</dbReference>
<evidence type="ECO:0000313" key="2">
    <source>
        <dbReference type="EMBL" id="KAA0876274.1"/>
    </source>
</evidence>
<dbReference type="Pfam" id="PF16732">
    <property type="entry name" value="ComP_DUS"/>
    <property type="match status" value="1"/>
</dbReference>
<dbReference type="OrthoDB" id="5296638at2"/>
<dbReference type="InterPro" id="IPR031982">
    <property type="entry name" value="PilE-like"/>
</dbReference>
<evidence type="ECO:0000256" key="1">
    <source>
        <dbReference type="SAM" id="Phobius"/>
    </source>
</evidence>
<keyword evidence="1" id="KW-1133">Transmembrane helix</keyword>
<dbReference type="Gene3D" id="3.30.700.10">
    <property type="entry name" value="Glycoprotein, Type 4 Pilin"/>
    <property type="match status" value="1"/>
</dbReference>
<dbReference type="RefSeq" id="WP_149389524.1">
    <property type="nucleotide sequence ID" value="NZ_SMRS01000001.1"/>
</dbReference>
<dbReference type="Pfam" id="PF07963">
    <property type="entry name" value="N_methyl"/>
    <property type="match status" value="1"/>
</dbReference>
<dbReference type="EMBL" id="SMRS01000001">
    <property type="protein sequence ID" value="KAA0876274.1"/>
    <property type="molecule type" value="Genomic_DNA"/>
</dbReference>
<gene>
    <name evidence="2" type="ORF">E1H14_00620</name>
</gene>
<dbReference type="PANTHER" id="PTHR30093:SF47">
    <property type="entry name" value="TYPE IV PILUS NON-CORE MINOR PILIN PILE"/>
    <property type="match status" value="1"/>
</dbReference>
<dbReference type="GO" id="GO:0043683">
    <property type="term" value="P:type IV pilus assembly"/>
    <property type="evidence" value="ECO:0007669"/>
    <property type="project" value="InterPro"/>
</dbReference>
<keyword evidence="1" id="KW-0472">Membrane</keyword>
<proteinExistence type="predicted"/>
<dbReference type="AlphaFoldDB" id="A0A5A9W748"/>
<dbReference type="Proteomes" id="UP000325302">
    <property type="component" value="Unassembled WGS sequence"/>
</dbReference>
<sequence length="125" mass="13657">MQASIVRGFTLIELMIVVAIIGILAAIAYPSYTQYVLRSHRVDAQTILMDVAQQLERCYTLNNSYAECTPNVQQPERYTIAPTSGYPAQSFSLTATPVGTQVNDPCGVMTLTHTGNRIAVGANCW</sequence>
<dbReference type="InterPro" id="IPR012902">
    <property type="entry name" value="N_methyl_site"/>
</dbReference>
<dbReference type="PROSITE" id="PS00409">
    <property type="entry name" value="PROKAR_NTER_METHYL"/>
    <property type="match status" value="1"/>
</dbReference>
<organism evidence="2 3">
    <name type="scientific">Nitrincola tapanii</name>
    <dbReference type="NCBI Taxonomy" id="1708751"/>
    <lineage>
        <taxon>Bacteria</taxon>
        <taxon>Pseudomonadati</taxon>
        <taxon>Pseudomonadota</taxon>
        <taxon>Gammaproteobacteria</taxon>
        <taxon>Oceanospirillales</taxon>
        <taxon>Oceanospirillaceae</taxon>
        <taxon>Nitrincola</taxon>
    </lineage>
</organism>
<keyword evidence="1" id="KW-0812">Transmembrane</keyword>
<keyword evidence="3" id="KW-1185">Reference proteome</keyword>